<name>A0A7X5R0H2_9MICO</name>
<dbReference type="GO" id="GO:0005886">
    <property type="term" value="C:plasma membrane"/>
    <property type="evidence" value="ECO:0007669"/>
    <property type="project" value="UniProtKB-SubCell"/>
</dbReference>
<organism evidence="8 9">
    <name type="scientific">Lysinibacter cavernae</name>
    <dbReference type="NCBI Taxonomy" id="1640652"/>
    <lineage>
        <taxon>Bacteria</taxon>
        <taxon>Bacillati</taxon>
        <taxon>Actinomycetota</taxon>
        <taxon>Actinomycetes</taxon>
        <taxon>Micrococcales</taxon>
        <taxon>Microbacteriaceae</taxon>
        <taxon>Lysinibacter</taxon>
    </lineage>
</organism>
<keyword evidence="5 6" id="KW-0472">Membrane</keyword>
<gene>
    <name evidence="8" type="ORF">FHX76_001224</name>
</gene>
<dbReference type="Proteomes" id="UP000541033">
    <property type="component" value="Unassembled WGS sequence"/>
</dbReference>
<feature type="transmembrane region" description="Helical" evidence="6">
    <location>
        <begin position="36"/>
        <end position="60"/>
    </location>
</feature>
<keyword evidence="9" id="KW-1185">Reference proteome</keyword>
<evidence type="ECO:0000313" key="9">
    <source>
        <dbReference type="Proteomes" id="UP000541033"/>
    </source>
</evidence>
<dbReference type="PANTHER" id="PTHR40077">
    <property type="entry name" value="MEMBRANE PROTEIN-RELATED"/>
    <property type="match status" value="1"/>
</dbReference>
<keyword evidence="2" id="KW-1003">Cell membrane</keyword>
<evidence type="ECO:0000256" key="1">
    <source>
        <dbReference type="ARBA" id="ARBA00004651"/>
    </source>
</evidence>
<feature type="transmembrane region" description="Helical" evidence="6">
    <location>
        <begin position="125"/>
        <end position="145"/>
    </location>
</feature>
<reference evidence="8 9" key="1">
    <citation type="submission" date="2020-02" db="EMBL/GenBank/DDBJ databases">
        <title>Sequencing the genomes of 1000 actinobacteria strains.</title>
        <authorList>
            <person name="Klenk H.-P."/>
        </authorList>
    </citation>
    <scope>NUCLEOTIDE SEQUENCE [LARGE SCALE GENOMIC DNA]</scope>
    <source>
        <strain evidence="8 9">DSM 27960</strain>
    </source>
</reference>
<feature type="domain" description="DUF3817" evidence="7">
    <location>
        <begin position="6"/>
        <end position="91"/>
    </location>
</feature>
<evidence type="ECO:0000313" key="8">
    <source>
        <dbReference type="EMBL" id="NIH53356.1"/>
    </source>
</evidence>
<keyword evidence="4 6" id="KW-1133">Transmembrane helix</keyword>
<dbReference type="RefSeq" id="WP_167148903.1">
    <property type="nucleotide sequence ID" value="NZ_JAAMOX010000001.1"/>
</dbReference>
<evidence type="ECO:0000256" key="5">
    <source>
        <dbReference type="ARBA" id="ARBA00023136"/>
    </source>
</evidence>
<dbReference type="Pfam" id="PF12823">
    <property type="entry name" value="DUF3817"/>
    <property type="match status" value="1"/>
</dbReference>
<dbReference type="AlphaFoldDB" id="A0A7X5R0H2"/>
<evidence type="ECO:0000256" key="2">
    <source>
        <dbReference type="ARBA" id="ARBA00022475"/>
    </source>
</evidence>
<protein>
    <submittedName>
        <fullName evidence="8">Integral membrane protein</fullName>
    </submittedName>
</protein>
<evidence type="ECO:0000256" key="4">
    <source>
        <dbReference type="ARBA" id="ARBA00022989"/>
    </source>
</evidence>
<dbReference type="EMBL" id="JAAMOX010000001">
    <property type="protein sequence ID" value="NIH53356.1"/>
    <property type="molecule type" value="Genomic_DNA"/>
</dbReference>
<proteinExistence type="predicted"/>
<sequence>MSPRNLFRLFAFAEAVTWAFLLIAMFLKYVTQTTDAVVPIAGGLHGFVFLSYVLTTSFVWVNQRWSVGRGMLGLVSSVLPFTTIPFELVVDRKGGLDGPWRLVPGGDAPHGFIEHVQAWVLRRPFVAIGLGVLAVAAVFVVLLILGPPIPKG</sequence>
<keyword evidence="3 6" id="KW-0812">Transmembrane</keyword>
<evidence type="ECO:0000256" key="6">
    <source>
        <dbReference type="SAM" id="Phobius"/>
    </source>
</evidence>
<accession>A0A7X5R0H2</accession>
<dbReference type="InterPro" id="IPR023845">
    <property type="entry name" value="DUF3817_TM"/>
</dbReference>
<comment type="caution">
    <text evidence="8">The sequence shown here is derived from an EMBL/GenBank/DDBJ whole genome shotgun (WGS) entry which is preliminary data.</text>
</comment>
<evidence type="ECO:0000259" key="7">
    <source>
        <dbReference type="Pfam" id="PF12823"/>
    </source>
</evidence>
<comment type="subcellular location">
    <subcellularLocation>
        <location evidence="1">Cell membrane</location>
        <topology evidence="1">Multi-pass membrane protein</topology>
    </subcellularLocation>
</comment>
<dbReference type="PANTHER" id="PTHR40077:SF1">
    <property type="entry name" value="MEMBRANE PROTEIN"/>
    <property type="match status" value="1"/>
</dbReference>
<evidence type="ECO:0000256" key="3">
    <source>
        <dbReference type="ARBA" id="ARBA00022692"/>
    </source>
</evidence>
<feature type="transmembrane region" description="Helical" evidence="6">
    <location>
        <begin position="7"/>
        <end position="30"/>
    </location>
</feature>
<dbReference type="NCBIfam" id="TIGR03954">
    <property type="entry name" value="integ_memb_HG"/>
    <property type="match status" value="1"/>
</dbReference>